<keyword evidence="13" id="KW-0234">DNA repair</keyword>
<evidence type="ECO:0000256" key="8">
    <source>
        <dbReference type="ARBA" id="ARBA00022763"/>
    </source>
</evidence>
<evidence type="ECO:0000256" key="7">
    <source>
        <dbReference type="ARBA" id="ARBA00022759"/>
    </source>
</evidence>
<keyword evidence="11" id="KW-0460">Magnesium</keyword>
<comment type="similarity">
    <text evidence="2">Belongs to the asfivirus EP364R family.</text>
</comment>
<comment type="function">
    <text evidence="15">Plays a role in the inhibition of type I interferon signaling pathway. Mechanistically, specifically interacts with 2',3'-cGAMP and cleaves it via its phosphodiesterase activity. In turn, prevents 2',3'-cGAMP interaction with host ER-resident STING1 leading to inhibition of downstream signaling pathway and type I interferon production.</text>
</comment>
<dbReference type="CDD" id="cd20074">
    <property type="entry name" value="XPF_nuclease_Mus81"/>
    <property type="match status" value="1"/>
</dbReference>
<dbReference type="GO" id="GO:0006308">
    <property type="term" value="P:DNA catabolic process"/>
    <property type="evidence" value="ECO:0007669"/>
    <property type="project" value="InterPro"/>
</dbReference>
<organism evidence="17">
    <name type="scientific">Marseillevirus LCMAC201</name>
    <dbReference type="NCBI Taxonomy" id="2506605"/>
    <lineage>
        <taxon>Viruses</taxon>
        <taxon>Varidnaviria</taxon>
        <taxon>Bamfordvirae</taxon>
        <taxon>Nucleocytoviricota</taxon>
        <taxon>Megaviricetes</taxon>
        <taxon>Pimascovirales</taxon>
        <taxon>Pimascovirales incertae sedis</taxon>
        <taxon>Marseilleviridae</taxon>
    </lineage>
</organism>
<dbReference type="Gene3D" id="1.10.150.670">
    <property type="entry name" value="Crossover junction endonuclease EME1, DNA-binding domain"/>
    <property type="match status" value="1"/>
</dbReference>
<keyword evidence="9" id="KW-0378">Hydrolase</keyword>
<evidence type="ECO:0000259" key="16">
    <source>
        <dbReference type="SMART" id="SM00891"/>
    </source>
</evidence>
<dbReference type="GO" id="GO:0052170">
    <property type="term" value="P:symbiont-mediated suppression of host innate immune response"/>
    <property type="evidence" value="ECO:0007669"/>
    <property type="project" value="UniProtKB-KW"/>
</dbReference>
<sequence>MTIVVTSGETALISAFQKADVEITIENLLVGDIHIRKDGQTVYIFERKAKGDLDASIKDGRYHEQKGRMLETGLPRKNIVYIIEQLTRPRVTAYKRVWSAMCNSHNRDEFTVILTKDTTDTVEYLTGMSALVNHIEDSDTPRPKVNEVNINIKKRQVALEEWFTYSLTLVPKCSLSIAKVITGKYPNMSSLISAIENDGMECLANFKHGDSQRRIGNKLSNEICEVVLNNY</sequence>
<proteinExistence type="inferred from homology"/>
<evidence type="ECO:0000256" key="9">
    <source>
        <dbReference type="ARBA" id="ARBA00022801"/>
    </source>
</evidence>
<evidence type="ECO:0000256" key="3">
    <source>
        <dbReference type="ARBA" id="ARBA00010015"/>
    </source>
</evidence>
<dbReference type="GO" id="GO:0048476">
    <property type="term" value="C:Holliday junction resolvase complex"/>
    <property type="evidence" value="ECO:0007669"/>
    <property type="project" value="TreeGrafter"/>
</dbReference>
<evidence type="ECO:0000256" key="6">
    <source>
        <dbReference type="ARBA" id="ARBA00022723"/>
    </source>
</evidence>
<keyword evidence="5" id="KW-0540">Nuclease</keyword>
<dbReference type="GO" id="GO:0000727">
    <property type="term" value="P:double-strand break repair via break-induced replication"/>
    <property type="evidence" value="ECO:0007669"/>
    <property type="project" value="TreeGrafter"/>
</dbReference>
<evidence type="ECO:0000256" key="2">
    <source>
        <dbReference type="ARBA" id="ARBA00008322"/>
    </source>
</evidence>
<evidence type="ECO:0000256" key="13">
    <source>
        <dbReference type="ARBA" id="ARBA00023204"/>
    </source>
</evidence>
<comment type="similarity">
    <text evidence="3">Belongs to the XPF family.</text>
</comment>
<keyword evidence="14" id="KW-0922">Interferon antiviral system evasion</keyword>
<dbReference type="EMBL" id="MK500345">
    <property type="protein sequence ID" value="QBK87167.1"/>
    <property type="molecule type" value="Genomic_DNA"/>
</dbReference>
<dbReference type="GO" id="GO:0046872">
    <property type="term" value="F:metal ion binding"/>
    <property type="evidence" value="ECO:0007669"/>
    <property type="project" value="UniProtKB-KW"/>
</dbReference>
<keyword evidence="14" id="KW-0899">Viral immunoevasion</keyword>
<evidence type="ECO:0000256" key="15">
    <source>
        <dbReference type="ARBA" id="ARBA00034463"/>
    </source>
</evidence>
<dbReference type="Gene3D" id="3.40.50.10130">
    <property type="match status" value="1"/>
</dbReference>
<dbReference type="SMART" id="SM00891">
    <property type="entry name" value="ERCC4"/>
    <property type="match status" value="1"/>
</dbReference>
<gene>
    <name evidence="17" type="ORF">LCMAC201_00690</name>
</gene>
<dbReference type="InterPro" id="IPR011335">
    <property type="entry name" value="Restrct_endonuc-II-like"/>
</dbReference>
<dbReference type="GO" id="GO:0003677">
    <property type="term" value="F:DNA binding"/>
    <property type="evidence" value="ECO:0007669"/>
    <property type="project" value="InterPro"/>
</dbReference>
<evidence type="ECO:0000256" key="1">
    <source>
        <dbReference type="ARBA" id="ARBA00001946"/>
    </source>
</evidence>
<evidence type="ECO:0000256" key="11">
    <source>
        <dbReference type="ARBA" id="ARBA00022842"/>
    </source>
</evidence>
<keyword evidence="7" id="KW-0255">Endonuclease</keyword>
<keyword evidence="6" id="KW-0479">Metal-binding</keyword>
<protein>
    <recommendedName>
        <fullName evidence="4">ERCC4 domain-containing protein EP364R</fullName>
    </recommendedName>
</protein>
<keyword evidence="8" id="KW-0227">DNA damage</keyword>
<name>A0A481YWB7_9VIRU</name>
<dbReference type="InterPro" id="IPR047416">
    <property type="entry name" value="XPF_nuclease_Mus81"/>
</dbReference>
<keyword evidence="12" id="KW-0233">DNA recombination</keyword>
<evidence type="ECO:0000256" key="5">
    <source>
        <dbReference type="ARBA" id="ARBA00022722"/>
    </source>
</evidence>
<dbReference type="GO" id="GO:0039502">
    <property type="term" value="P:symbiont-mediated suppression of host type I interferon-mediated signaling pathway"/>
    <property type="evidence" value="ECO:0007669"/>
    <property type="project" value="UniProtKB-KW"/>
</dbReference>
<dbReference type="SUPFAM" id="SSF52980">
    <property type="entry name" value="Restriction endonuclease-like"/>
    <property type="match status" value="1"/>
</dbReference>
<comment type="cofactor">
    <cofactor evidence="1">
        <name>Mg(2+)</name>
        <dbReference type="ChEBI" id="CHEBI:18420"/>
    </cofactor>
</comment>
<dbReference type="InterPro" id="IPR033309">
    <property type="entry name" value="Mus81"/>
</dbReference>
<evidence type="ECO:0000256" key="4">
    <source>
        <dbReference type="ARBA" id="ARBA00015502"/>
    </source>
</evidence>
<accession>A0A481YWB7</accession>
<evidence type="ECO:0000256" key="12">
    <source>
        <dbReference type="ARBA" id="ARBA00023172"/>
    </source>
</evidence>
<dbReference type="Pfam" id="PF02732">
    <property type="entry name" value="ERCC4"/>
    <property type="match status" value="1"/>
</dbReference>
<dbReference type="PANTHER" id="PTHR13451:SF0">
    <property type="entry name" value="CROSSOVER JUNCTION ENDONUCLEASE MUS81"/>
    <property type="match status" value="1"/>
</dbReference>
<keyword evidence="10" id="KW-1114">Inhibition of host interferon signaling pathway by virus</keyword>
<dbReference type="GO" id="GO:0008821">
    <property type="term" value="F:crossover junction DNA endonuclease activity"/>
    <property type="evidence" value="ECO:0007669"/>
    <property type="project" value="InterPro"/>
</dbReference>
<dbReference type="PANTHER" id="PTHR13451">
    <property type="entry name" value="CLASS II CROSSOVER JUNCTION ENDONUCLEASE MUS81"/>
    <property type="match status" value="1"/>
</dbReference>
<keyword evidence="14" id="KW-1090">Inhibition of host innate immune response by virus</keyword>
<dbReference type="InterPro" id="IPR042530">
    <property type="entry name" value="EME1/EME2_C"/>
</dbReference>
<evidence type="ECO:0000313" key="17">
    <source>
        <dbReference type="EMBL" id="QBK87167.1"/>
    </source>
</evidence>
<reference evidence="17" key="1">
    <citation type="journal article" date="2019" name="MBio">
        <title>Virus Genomes from Deep Sea Sediments Expand the Ocean Megavirome and Support Independent Origins of Viral Gigantism.</title>
        <authorList>
            <person name="Backstrom D."/>
            <person name="Yutin N."/>
            <person name="Jorgensen S.L."/>
            <person name="Dharamshi J."/>
            <person name="Homa F."/>
            <person name="Zaremba-Niedwiedzka K."/>
            <person name="Spang A."/>
            <person name="Wolf Y.I."/>
            <person name="Koonin E.V."/>
            <person name="Ettema T.J."/>
        </authorList>
    </citation>
    <scope>NUCLEOTIDE SEQUENCE</scope>
</reference>
<evidence type="ECO:0000256" key="14">
    <source>
        <dbReference type="ARBA" id="ARBA00023258"/>
    </source>
</evidence>
<dbReference type="InterPro" id="IPR006166">
    <property type="entry name" value="ERCC4_domain"/>
</dbReference>
<evidence type="ECO:0000256" key="10">
    <source>
        <dbReference type="ARBA" id="ARBA00022830"/>
    </source>
</evidence>
<keyword evidence="14" id="KW-0945">Host-virus interaction</keyword>
<dbReference type="GO" id="GO:0048257">
    <property type="term" value="F:3'-flap endonuclease activity"/>
    <property type="evidence" value="ECO:0007669"/>
    <property type="project" value="TreeGrafter"/>
</dbReference>
<feature type="domain" description="ERCC4" evidence="16">
    <location>
        <begin position="2"/>
        <end position="87"/>
    </location>
</feature>